<name>A0A9D9IH56_9BACT</name>
<gene>
    <name evidence="2" type="ORF">IAB81_00620</name>
</gene>
<dbReference type="AlphaFoldDB" id="A0A9D9IH56"/>
<proteinExistence type="predicted"/>
<dbReference type="InterPro" id="IPR055346">
    <property type="entry name" value="Fe-S_cluster_assembly_SufBD"/>
</dbReference>
<dbReference type="GO" id="GO:0016226">
    <property type="term" value="P:iron-sulfur cluster assembly"/>
    <property type="evidence" value="ECO:0007669"/>
    <property type="project" value="InterPro"/>
</dbReference>
<comment type="caution">
    <text evidence="2">The sequence shown here is derived from an EMBL/GenBank/DDBJ whole genome shotgun (WGS) entry which is preliminary data.</text>
</comment>
<organism evidence="2 3">
    <name type="scientific">Candidatus Merdivivens pullicola</name>
    <dbReference type="NCBI Taxonomy" id="2840872"/>
    <lineage>
        <taxon>Bacteria</taxon>
        <taxon>Pseudomonadati</taxon>
        <taxon>Bacteroidota</taxon>
        <taxon>Bacteroidia</taxon>
        <taxon>Bacteroidales</taxon>
        <taxon>Muribaculaceae</taxon>
        <taxon>Muribaculaceae incertae sedis</taxon>
        <taxon>Candidatus Merdivivens</taxon>
    </lineage>
</organism>
<dbReference type="Proteomes" id="UP000823604">
    <property type="component" value="Unassembled WGS sequence"/>
</dbReference>
<dbReference type="SUPFAM" id="SSF101960">
    <property type="entry name" value="Stabilizer of iron transporter SufD"/>
    <property type="match status" value="1"/>
</dbReference>
<evidence type="ECO:0000313" key="3">
    <source>
        <dbReference type="Proteomes" id="UP000823604"/>
    </source>
</evidence>
<dbReference type="EMBL" id="JADIMA010000007">
    <property type="protein sequence ID" value="MBO8472120.1"/>
    <property type="molecule type" value="Genomic_DNA"/>
</dbReference>
<dbReference type="InterPro" id="IPR000825">
    <property type="entry name" value="SUF_FeS_clus_asmbl_SufBD_core"/>
</dbReference>
<reference evidence="2" key="1">
    <citation type="submission" date="2020-10" db="EMBL/GenBank/DDBJ databases">
        <authorList>
            <person name="Gilroy R."/>
        </authorList>
    </citation>
    <scope>NUCLEOTIDE SEQUENCE</scope>
    <source>
        <strain evidence="2">B1-8020</strain>
    </source>
</reference>
<evidence type="ECO:0000259" key="1">
    <source>
        <dbReference type="Pfam" id="PF01458"/>
    </source>
</evidence>
<sequence>MNYDAANTGLTIRNGEHTVFRIIHCPGGERKEQFPQKIEVQAGGSLEIIIVSVPGSDRADKFSLASDIRLSGEGAACKVSGAILCNGNSTSDIHLDIRHVSAGCSSTQSFRTIAAGNAKCAFHGKIIVSPGAQKTEAYQESHSILLNENAKVETLPQLEIYADDVKCSHGATIGKLDENEIFYMRSRGIPEKQAREILLQAFVSPVIELIPESTEKEYIKQHVNNFFTSI</sequence>
<feature type="domain" description="SUF system FeS cluster assembly SufBD core" evidence="1">
    <location>
        <begin position="65"/>
        <end position="202"/>
    </location>
</feature>
<protein>
    <submittedName>
        <fullName evidence="2">SufD family Fe-S cluster assembly protein</fullName>
    </submittedName>
</protein>
<reference evidence="2" key="2">
    <citation type="journal article" date="2021" name="PeerJ">
        <title>Extensive microbial diversity within the chicken gut microbiome revealed by metagenomics and culture.</title>
        <authorList>
            <person name="Gilroy R."/>
            <person name="Ravi A."/>
            <person name="Getino M."/>
            <person name="Pursley I."/>
            <person name="Horton D.L."/>
            <person name="Alikhan N.F."/>
            <person name="Baker D."/>
            <person name="Gharbi K."/>
            <person name="Hall N."/>
            <person name="Watson M."/>
            <person name="Adriaenssens E.M."/>
            <person name="Foster-Nyarko E."/>
            <person name="Jarju S."/>
            <person name="Secka A."/>
            <person name="Antonio M."/>
            <person name="Oren A."/>
            <person name="Chaudhuri R.R."/>
            <person name="La Ragione R."/>
            <person name="Hildebrand F."/>
            <person name="Pallen M.J."/>
        </authorList>
    </citation>
    <scope>NUCLEOTIDE SEQUENCE</scope>
    <source>
        <strain evidence="2">B1-8020</strain>
    </source>
</reference>
<dbReference type="PANTHER" id="PTHR43575:SF1">
    <property type="entry name" value="PROTEIN ABCI7, CHLOROPLASTIC"/>
    <property type="match status" value="1"/>
</dbReference>
<dbReference type="InterPro" id="IPR037284">
    <property type="entry name" value="SUF_FeS_clus_asmbl_SufBD_sf"/>
</dbReference>
<dbReference type="Pfam" id="PF01458">
    <property type="entry name" value="SUFBD_core"/>
    <property type="match status" value="1"/>
</dbReference>
<accession>A0A9D9IH56</accession>
<evidence type="ECO:0000313" key="2">
    <source>
        <dbReference type="EMBL" id="MBO8472120.1"/>
    </source>
</evidence>
<dbReference type="PANTHER" id="PTHR43575">
    <property type="entry name" value="PROTEIN ABCI7, CHLOROPLASTIC"/>
    <property type="match status" value="1"/>
</dbReference>